<feature type="compositionally biased region" description="Low complexity" evidence="1">
    <location>
        <begin position="14"/>
        <end position="29"/>
    </location>
</feature>
<dbReference type="EMBL" id="JAWDJO010000168">
    <property type="protein sequence ID" value="KAL1890912.1"/>
    <property type="molecule type" value="Genomic_DNA"/>
</dbReference>
<dbReference type="Proteomes" id="UP001583280">
    <property type="component" value="Unassembled WGS sequence"/>
</dbReference>
<feature type="compositionally biased region" description="Low complexity" evidence="1">
    <location>
        <begin position="97"/>
        <end position="111"/>
    </location>
</feature>
<evidence type="ECO:0008006" key="4">
    <source>
        <dbReference type="Google" id="ProtNLM"/>
    </source>
</evidence>
<feature type="compositionally biased region" description="Low complexity" evidence="1">
    <location>
        <begin position="1273"/>
        <end position="1282"/>
    </location>
</feature>
<feature type="region of interest" description="Disordered" evidence="1">
    <location>
        <begin position="1"/>
        <end position="29"/>
    </location>
</feature>
<sequence>MKRPLLPLKAPQARPRQQQYSEQSRQRRLQSIQAAIHDDEIPFIYAASLTPPFQNPWDSLTHSQAASKAKSNGVSCSISSTSTPSITDDPSTKSSREQQSSTYSSQTNRYSNSDEDILSLETAACRSASSNRRGGHGRHVREDSPSTNLIWNARTPQTIRRLPMTPSKRFNTADALLEDELASPPDRHGSPALLIRRGNSSVVRIGRSPGVRAVKSPSNFQRSLQTQSDSSDDELATGDMNTSKVKTPRKHVAHALQSRDSHAQASGHIGTTLRRRGRSFTRKGSYGIPDILEKESLSGRRLELSNGSLGSSHVTLRTDETDMSSLLAVSQESEESKTQRDSSVASCRRYRRKNKKTSPTATSILHTRFSAYKQSLEVSKDDSPTSNNDEDTGYSPLTQLKNEVHHSCQNSRLPVIRPSNSLEAAPISQVDTLLSDTLPSHGLEEPLEPHEMVVIDVDAIELRIGENTTVMPESSQTWVKEESISDSSRKTVGDAAQFSHIIAQYPVPSEISAEDEYELSQGSETIMLKSPRLSRHVDNLDCSTIERVDCEHSATPDIIHHTSAVERTPSLKSSNTPVLEEPISISVSSTDAGNVFESRQQLLNALVIRSSSIDTPKGEGHLQARRNSADSGVNLPMPAEVRLGGLIEDVTIDLEGMADMSDVVISSPLAEPSMSIPLRRPQRKRKRSAGSGQLLIRNASSSDLGISPSKEPRDLSMHCPVPQDRQSRHKLITLHPEEILSGSHEAEPSSLSFPMYSWPQNDKGQATPIQDEKTAWSSQIAIRSSPRPSPLRKRVKRGSFASVKCEVIANTSNKEAPDNIEVAASQQDIFYTHEPDMEATEDFVIEDTILAETKTTHKVDFIKREVRYAEHLLQPRNLGTDQANVDDLSTHKVSLACDDVISEVGLSTPQKSPINVEVTITSPLEVSQTPREKNTSTAAAGTGASTIFATPKYSTDFCNKTRETETEPCPSGEIPPSCQLELTTKDDTGSPSLANCLQQPQLNSDAKLSTCSQSGPQNGHATALVAISTIAPNITNIDTVYDTAAVTPEPSTPPPRPPKTHSPSRSTPDTILSPSTLSKRIALKEADESNVYDFPDSPDTNAHMLILQHSRKAHSQLKSRSQARTMVPLPQDATDGRLPPSSLHVGATSASSSFVPPETPATTARTRIVDTHVSAATVAAAGEGKQRYRHEGVELTSPWMDEPSSVNLGFGSQKDSLVPQIPGPSQLPTDYSTPTPLEKNPWTMQDTNPASATLPRWHFSSASATQPEGGPDSSASPTSIHTSSRRSTRPATLRNGSRPPSRTASPLARRAHIMDLLPSARSSDAATVQPGDDFVCRSFASFMTPTPRSDRSAMAYSSGGILKNRHTASQTPARIFRRSRKRVTWSPTLGSTAIFTVATGRCRKRQASPPPQAVVGDTEDDGEPTPALLAKHLDAIKKRKSPSDRLLPSASQRVPASQPVDAMALTFLLAENDVIPGSQADTESYSEIFRSNAEAQSNAVEEQDETVADSTDKQAVPDKTAALSAFSMPDDLEDSFMAEAEPDADDVDYVMDNLEDFLGMPFSVDDEIKKQAQLAA</sequence>
<feature type="region of interest" description="Disordered" evidence="1">
    <location>
        <begin position="1045"/>
        <end position="1075"/>
    </location>
</feature>
<feature type="compositionally biased region" description="Polar residues" evidence="1">
    <location>
        <begin position="56"/>
        <end position="74"/>
    </location>
</feature>
<evidence type="ECO:0000256" key="1">
    <source>
        <dbReference type="SAM" id="MobiDB-lite"/>
    </source>
</evidence>
<gene>
    <name evidence="2" type="ORF">Cpir12675_005200</name>
</gene>
<organism evidence="2 3">
    <name type="scientific">Ceratocystis pirilliformis</name>
    <dbReference type="NCBI Taxonomy" id="259994"/>
    <lineage>
        <taxon>Eukaryota</taxon>
        <taxon>Fungi</taxon>
        <taxon>Dikarya</taxon>
        <taxon>Ascomycota</taxon>
        <taxon>Pezizomycotina</taxon>
        <taxon>Sordariomycetes</taxon>
        <taxon>Hypocreomycetidae</taxon>
        <taxon>Microascales</taxon>
        <taxon>Ceratocystidaceae</taxon>
        <taxon>Ceratocystis</taxon>
    </lineage>
</organism>
<protein>
    <recommendedName>
        <fullName evidence="4">Protamine P1</fullName>
    </recommendedName>
</protein>
<feature type="compositionally biased region" description="Polar residues" evidence="1">
    <location>
        <begin position="1226"/>
        <end position="1235"/>
    </location>
</feature>
<feature type="region of interest" description="Disordered" evidence="1">
    <location>
        <begin position="54"/>
        <end position="114"/>
    </location>
</feature>
<comment type="caution">
    <text evidence="2">The sequence shown here is derived from an EMBL/GenBank/DDBJ whole genome shotgun (WGS) entry which is preliminary data.</text>
</comment>
<feature type="region of interest" description="Disordered" evidence="1">
    <location>
        <begin position="1403"/>
        <end position="1426"/>
    </location>
</feature>
<evidence type="ECO:0000313" key="3">
    <source>
        <dbReference type="Proteomes" id="UP001583280"/>
    </source>
</evidence>
<feature type="compositionally biased region" description="Low complexity" evidence="1">
    <location>
        <begin position="75"/>
        <end position="89"/>
    </location>
</feature>
<feature type="region of interest" description="Disordered" evidence="1">
    <location>
        <begin position="210"/>
        <end position="285"/>
    </location>
</feature>
<feature type="region of interest" description="Disordered" evidence="1">
    <location>
        <begin position="326"/>
        <end position="396"/>
    </location>
</feature>
<feature type="compositionally biased region" description="Polar residues" evidence="1">
    <location>
        <begin position="216"/>
        <end position="229"/>
    </location>
</feature>
<feature type="region of interest" description="Disordered" evidence="1">
    <location>
        <begin position="127"/>
        <end position="150"/>
    </location>
</feature>
<feature type="compositionally biased region" description="Polar residues" evidence="1">
    <location>
        <begin position="1242"/>
        <end position="1251"/>
    </location>
</feature>
<feature type="region of interest" description="Disordered" evidence="1">
    <location>
        <begin position="1197"/>
        <end position="1308"/>
    </location>
</feature>
<reference evidence="2 3" key="1">
    <citation type="journal article" date="2024" name="IMA Fungus">
        <title>IMA Genome - F19 : A genome assembly and annotation guide to empower mycologists, including annotated draft genome sequences of Ceratocystis pirilliformis, Diaporthe australafricana, Fusarium ophioides, Paecilomyces lecythidis, and Sporothrix stenoceras.</title>
        <authorList>
            <person name="Aylward J."/>
            <person name="Wilson A.M."/>
            <person name="Visagie C.M."/>
            <person name="Spraker J."/>
            <person name="Barnes I."/>
            <person name="Buitendag C."/>
            <person name="Ceriani C."/>
            <person name="Del Mar Angel L."/>
            <person name="du Plessis D."/>
            <person name="Fuchs T."/>
            <person name="Gasser K."/>
            <person name="Kramer D."/>
            <person name="Li W."/>
            <person name="Munsamy K."/>
            <person name="Piso A."/>
            <person name="Price J.L."/>
            <person name="Sonnekus B."/>
            <person name="Thomas C."/>
            <person name="van der Nest A."/>
            <person name="van Dijk A."/>
            <person name="van Heerden A."/>
            <person name="van Vuuren N."/>
            <person name="Yilmaz N."/>
            <person name="Duong T.A."/>
            <person name="van der Merwe N.A."/>
            <person name="Wingfield M.J."/>
            <person name="Wingfield B.D."/>
        </authorList>
    </citation>
    <scope>NUCLEOTIDE SEQUENCE [LARGE SCALE GENOMIC DNA]</scope>
    <source>
        <strain evidence="2 3">CMW 12675</strain>
    </source>
</reference>
<accession>A0ABR3YS54</accession>
<evidence type="ECO:0000313" key="2">
    <source>
        <dbReference type="EMBL" id="KAL1890912.1"/>
    </source>
</evidence>
<feature type="region of interest" description="Disordered" evidence="1">
    <location>
        <begin position="674"/>
        <end position="719"/>
    </location>
</feature>
<keyword evidence="3" id="KW-1185">Reference proteome</keyword>
<proteinExistence type="predicted"/>
<feature type="compositionally biased region" description="Polar residues" evidence="1">
    <location>
        <begin position="1294"/>
        <end position="1304"/>
    </location>
</feature>
<name>A0ABR3YS54_9PEZI</name>